<reference evidence="1 2" key="1">
    <citation type="submission" date="2020-08" db="EMBL/GenBank/DDBJ databases">
        <title>Genemic of Streptomyces polyaspartic.</title>
        <authorList>
            <person name="Liu W."/>
        </authorList>
    </citation>
    <scope>NUCLEOTIDE SEQUENCE [LARGE SCALE GENOMIC DNA]</scope>
    <source>
        <strain evidence="1 2">TRM66268-LWL</strain>
    </source>
</reference>
<name>A0ABR7SW55_9ACTN</name>
<evidence type="ECO:0000313" key="2">
    <source>
        <dbReference type="Proteomes" id="UP000642284"/>
    </source>
</evidence>
<dbReference type="RefSeq" id="WP_187820114.1">
    <property type="nucleotide sequence ID" value="NZ_JACTVJ010000070.1"/>
</dbReference>
<proteinExistence type="predicted"/>
<keyword evidence="2" id="KW-1185">Reference proteome</keyword>
<accession>A0ABR7SW55</accession>
<comment type="caution">
    <text evidence="1">The sequence shown here is derived from an EMBL/GenBank/DDBJ whole genome shotgun (WGS) entry which is preliminary data.</text>
</comment>
<dbReference type="EMBL" id="JACTVJ010000070">
    <property type="protein sequence ID" value="MBC9719720.1"/>
    <property type="molecule type" value="Genomic_DNA"/>
</dbReference>
<gene>
    <name evidence="1" type="ORF">H9Y04_45425</name>
</gene>
<dbReference type="Proteomes" id="UP000642284">
    <property type="component" value="Unassembled WGS sequence"/>
</dbReference>
<protein>
    <submittedName>
        <fullName evidence="1">Uncharacterized protein</fullName>
    </submittedName>
</protein>
<evidence type="ECO:0000313" key="1">
    <source>
        <dbReference type="EMBL" id="MBC9719720.1"/>
    </source>
</evidence>
<organism evidence="1 2">
    <name type="scientific">Streptomyces polyasparticus</name>
    <dbReference type="NCBI Taxonomy" id="2767826"/>
    <lineage>
        <taxon>Bacteria</taxon>
        <taxon>Bacillati</taxon>
        <taxon>Actinomycetota</taxon>
        <taxon>Actinomycetes</taxon>
        <taxon>Kitasatosporales</taxon>
        <taxon>Streptomycetaceae</taxon>
        <taxon>Streptomyces</taxon>
    </lineage>
</organism>
<sequence>MPTPNATTPTPPRPGTPLTVLVDPEFARDLGVLMQTGMTAAEAIGEAVNILVDPREVDRISTLPAQAADCQTQPLQ</sequence>